<organism evidence="1 2">
    <name type="scientific">Steinernema carpocapsae</name>
    <name type="common">Entomopathogenic nematode</name>
    <dbReference type="NCBI Taxonomy" id="34508"/>
    <lineage>
        <taxon>Eukaryota</taxon>
        <taxon>Metazoa</taxon>
        <taxon>Ecdysozoa</taxon>
        <taxon>Nematoda</taxon>
        <taxon>Chromadorea</taxon>
        <taxon>Rhabditida</taxon>
        <taxon>Tylenchina</taxon>
        <taxon>Panagrolaimomorpha</taxon>
        <taxon>Strongyloidoidea</taxon>
        <taxon>Steinernematidae</taxon>
        <taxon>Steinernema</taxon>
    </lineage>
</organism>
<gene>
    <name evidence="1" type="ORF">L596_022455</name>
</gene>
<reference evidence="1 2" key="2">
    <citation type="journal article" date="2019" name="G3 (Bethesda)">
        <title>Hybrid Assembly of the Genome of the Entomopathogenic Nematode Steinernema carpocapsae Identifies the X-Chromosome.</title>
        <authorList>
            <person name="Serra L."/>
            <person name="Macchietto M."/>
            <person name="Macias-Munoz A."/>
            <person name="McGill C.J."/>
            <person name="Rodriguez I.M."/>
            <person name="Rodriguez B."/>
            <person name="Murad R."/>
            <person name="Mortazavi A."/>
        </authorList>
    </citation>
    <scope>NUCLEOTIDE SEQUENCE [LARGE SCALE GENOMIC DNA]</scope>
    <source>
        <strain evidence="1 2">ALL</strain>
    </source>
</reference>
<name>A0A4U5MLU5_STECR</name>
<evidence type="ECO:0000313" key="2">
    <source>
        <dbReference type="Proteomes" id="UP000298663"/>
    </source>
</evidence>
<dbReference type="AlphaFoldDB" id="A0A4U5MLU5"/>
<dbReference type="Proteomes" id="UP000298663">
    <property type="component" value="Unassembled WGS sequence"/>
</dbReference>
<dbReference type="EMBL" id="AZBU02000007">
    <property type="protein sequence ID" value="TKR70424.1"/>
    <property type="molecule type" value="Genomic_DNA"/>
</dbReference>
<proteinExistence type="predicted"/>
<reference evidence="1 2" key="1">
    <citation type="journal article" date="2015" name="Genome Biol.">
        <title>Comparative genomics of Steinernema reveals deeply conserved gene regulatory networks.</title>
        <authorList>
            <person name="Dillman A.R."/>
            <person name="Macchietto M."/>
            <person name="Porter C.F."/>
            <person name="Rogers A."/>
            <person name="Williams B."/>
            <person name="Antoshechkin I."/>
            <person name="Lee M.M."/>
            <person name="Goodwin Z."/>
            <person name="Lu X."/>
            <person name="Lewis E.E."/>
            <person name="Goodrich-Blair H."/>
            <person name="Stock S.P."/>
            <person name="Adams B.J."/>
            <person name="Sternberg P.W."/>
            <person name="Mortazavi A."/>
        </authorList>
    </citation>
    <scope>NUCLEOTIDE SEQUENCE [LARGE SCALE GENOMIC DNA]</scope>
    <source>
        <strain evidence="1 2">ALL</strain>
    </source>
</reference>
<keyword evidence="2" id="KW-1185">Reference proteome</keyword>
<evidence type="ECO:0000313" key="1">
    <source>
        <dbReference type="EMBL" id="TKR70424.1"/>
    </source>
</evidence>
<accession>A0A4U5MLU5</accession>
<sequence length="278" mass="30375">MQGLFSSSRFLQCAKSTPILACLPRRSSLIPLLLGAAKAARTNKRSANLNLRVCPTVDPSDLISNTFCVIIREKHGGYRCPLIAQIILRLWIPEIGFLAANISYAIPSQGPLLFPASSASFGHSIKLTRIPDKSTPPARFSLPCGTPGTTLTACEVARKWSQDKLLDLAKRLRNRFTGHFEAMTHGLTPRFVHLPRSQLSVAFSWRIPMVTHKIKASAATARSMRGNDRLAADNMSTTMQITAEAATSLCTSSQLIGFNHPLMSSTEEEHGGVSHARR</sequence>
<protein>
    <submittedName>
        <fullName evidence="1">Uncharacterized protein</fullName>
    </submittedName>
</protein>
<comment type="caution">
    <text evidence="1">The sequence shown here is derived from an EMBL/GenBank/DDBJ whole genome shotgun (WGS) entry which is preliminary data.</text>
</comment>